<name>A0A1Y6BVA0_9BACT</name>
<dbReference type="AlphaFoldDB" id="A0A1Y6BVA0"/>
<reference evidence="2" key="1">
    <citation type="submission" date="2017-04" db="EMBL/GenBank/DDBJ databases">
        <authorList>
            <person name="Varghese N."/>
            <person name="Submissions S."/>
        </authorList>
    </citation>
    <scope>NUCLEOTIDE SEQUENCE [LARGE SCALE GENOMIC DNA]</scope>
    <source>
        <strain evidence="2">RKEM611</strain>
    </source>
</reference>
<organism evidence="1 2">
    <name type="scientific">Pseudobacteriovorax antillogorgiicola</name>
    <dbReference type="NCBI Taxonomy" id="1513793"/>
    <lineage>
        <taxon>Bacteria</taxon>
        <taxon>Pseudomonadati</taxon>
        <taxon>Bdellovibrionota</taxon>
        <taxon>Oligoflexia</taxon>
        <taxon>Oligoflexales</taxon>
        <taxon>Pseudobacteriovoracaceae</taxon>
        <taxon>Pseudobacteriovorax</taxon>
    </lineage>
</organism>
<evidence type="ECO:0000313" key="2">
    <source>
        <dbReference type="Proteomes" id="UP000192907"/>
    </source>
</evidence>
<keyword evidence="2" id="KW-1185">Reference proteome</keyword>
<dbReference type="STRING" id="1513793.SAMN06296036_108193"/>
<accession>A0A1Y6BVA0</accession>
<protein>
    <submittedName>
        <fullName evidence="1">Uncharacterized protein</fullName>
    </submittedName>
</protein>
<gene>
    <name evidence="1" type="ORF">SAMN06296036_108193</name>
</gene>
<proteinExistence type="predicted"/>
<dbReference type="EMBL" id="FWZT01000008">
    <property type="protein sequence ID" value="SMF27081.1"/>
    <property type="molecule type" value="Genomic_DNA"/>
</dbReference>
<evidence type="ECO:0000313" key="1">
    <source>
        <dbReference type="EMBL" id="SMF27081.1"/>
    </source>
</evidence>
<sequence>MSHYTDDSDIDSHVVSDKFNESKVVKLETKYFILTSYQRLNSELNQTTEHNLLISLPDLASADTPDIFLILSTGYITLLTKSC</sequence>
<dbReference type="Proteomes" id="UP000192907">
    <property type="component" value="Unassembled WGS sequence"/>
</dbReference>